<reference evidence="3" key="1">
    <citation type="submission" date="2015-04" db="EMBL/GenBank/DDBJ databases">
        <authorList>
            <person name="Schardt J."/>
            <person name="Mueller-Herbst S."/>
            <person name="Scherer S."/>
            <person name="Huptas C."/>
        </authorList>
    </citation>
    <scope>NUCLEOTIDE SEQUENCE [LARGE SCALE GENOMIC DNA]</scope>
    <source>
        <strain evidence="3">Kiel-L1</strain>
    </source>
</reference>
<dbReference type="InterPro" id="IPR042099">
    <property type="entry name" value="ANL_N_sf"/>
</dbReference>
<keyword evidence="2" id="KW-0436">Ligase</keyword>
<name>A0A3D8TQY1_9LIST</name>
<sequence length="506" mass="57502">MRNPYEPLNLYSNFQASAERFPEVPIYFDEPLAIFPELKLETTYKACEQAIIQKASLLQECGIKKRDKIIIYKSPKFDTYLLAVAASYLGAVPAMISYHLPVETMNVLAERLDFPYILFDQETAEKAHHIENIPAEKLIRAEELALSKPENLASQETLSLDEISYMTHTSGTTGIPKLIAHSAHSMGFRTQWQRNVLSLIPEKQLAAFHISPVHSRFNIGISSLMSQGFPMFPIAQPDHANIEHIMTTYKPTIVETHPNNFVQWVSLARKKPEVFASVRYYHSTFDAINKETMAVFLNCSKERRPVFMQVYGQSECGPMILRFHTKQSIQKLDARNMGYGMKDLTDVRIVSEEGEVVSNGTPGNIQMLSKGRALTYYKEDARFNENVYGPFWDSGDYGMKNEAGALLLLDRQVDLVENIESTLAIEDKLLDTLRFLDEVVIIRGKNGTPQPVISVASGEEMDWEAWFEALSDLPQLNEPLVMAYEDIPRTATMKVQRLKMEKELNA</sequence>
<dbReference type="Pfam" id="PF00501">
    <property type="entry name" value="AMP-binding"/>
    <property type="match status" value="1"/>
</dbReference>
<dbReference type="RefSeq" id="WP_115753256.1">
    <property type="nucleotide sequence ID" value="NZ_LARY01000002.1"/>
</dbReference>
<comment type="caution">
    <text evidence="2">The sequence shown here is derived from an EMBL/GenBank/DDBJ whole genome shotgun (WGS) entry which is preliminary data.</text>
</comment>
<dbReference type="Gene3D" id="3.40.50.12780">
    <property type="entry name" value="N-terminal domain of ligase-like"/>
    <property type="match status" value="1"/>
</dbReference>
<dbReference type="InterPro" id="IPR000873">
    <property type="entry name" value="AMP-dep_synth/lig_dom"/>
</dbReference>
<protein>
    <submittedName>
        <fullName evidence="2">Acetate--CoA ligase</fullName>
    </submittedName>
</protein>
<dbReference type="PROSITE" id="PS00455">
    <property type="entry name" value="AMP_BINDING"/>
    <property type="match status" value="1"/>
</dbReference>
<accession>A0A3D8TQY1</accession>
<dbReference type="GO" id="GO:0016874">
    <property type="term" value="F:ligase activity"/>
    <property type="evidence" value="ECO:0007669"/>
    <property type="project" value="UniProtKB-KW"/>
</dbReference>
<evidence type="ECO:0000313" key="2">
    <source>
        <dbReference type="EMBL" id="RDX01004.1"/>
    </source>
</evidence>
<dbReference type="SUPFAM" id="SSF56801">
    <property type="entry name" value="Acetyl-CoA synthetase-like"/>
    <property type="match status" value="1"/>
</dbReference>
<dbReference type="PANTHER" id="PTHR43767:SF1">
    <property type="entry name" value="NONRIBOSOMAL PEPTIDE SYNTHASE PES1 (EUROFUNG)-RELATED"/>
    <property type="match status" value="1"/>
</dbReference>
<dbReference type="InterPro" id="IPR050237">
    <property type="entry name" value="ATP-dep_AMP-bd_enzyme"/>
</dbReference>
<dbReference type="AlphaFoldDB" id="A0A3D8TQY1"/>
<dbReference type="EMBL" id="LARY01000002">
    <property type="protein sequence ID" value="RDX01004.1"/>
    <property type="molecule type" value="Genomic_DNA"/>
</dbReference>
<evidence type="ECO:0000313" key="3">
    <source>
        <dbReference type="Proteomes" id="UP000257055"/>
    </source>
</evidence>
<feature type="domain" description="AMP-dependent synthetase/ligase" evidence="1">
    <location>
        <begin position="14"/>
        <end position="377"/>
    </location>
</feature>
<dbReference type="PANTHER" id="PTHR43767">
    <property type="entry name" value="LONG-CHAIN-FATTY-ACID--COA LIGASE"/>
    <property type="match status" value="1"/>
</dbReference>
<dbReference type="Proteomes" id="UP000257055">
    <property type="component" value="Unassembled WGS sequence"/>
</dbReference>
<proteinExistence type="predicted"/>
<keyword evidence="3" id="KW-1185">Reference proteome</keyword>
<gene>
    <name evidence="2" type="ORF">UR08_08580</name>
</gene>
<organism evidence="2 3">
    <name type="scientific">Listeria kieliensis</name>
    <dbReference type="NCBI Taxonomy" id="1621700"/>
    <lineage>
        <taxon>Bacteria</taxon>
        <taxon>Bacillati</taxon>
        <taxon>Bacillota</taxon>
        <taxon>Bacilli</taxon>
        <taxon>Bacillales</taxon>
        <taxon>Listeriaceae</taxon>
        <taxon>Listeria</taxon>
    </lineage>
</organism>
<dbReference type="InterPro" id="IPR020845">
    <property type="entry name" value="AMP-binding_CS"/>
</dbReference>
<evidence type="ECO:0000259" key="1">
    <source>
        <dbReference type="Pfam" id="PF00501"/>
    </source>
</evidence>